<keyword evidence="2" id="KW-1185">Reference proteome</keyword>
<gene>
    <name evidence="1" type="ORF">FAZ95_06995</name>
</gene>
<dbReference type="KEGG" id="tvl:FAZ95_06995"/>
<dbReference type="Proteomes" id="UP000298656">
    <property type="component" value="Chromosome 1"/>
</dbReference>
<proteinExistence type="predicted"/>
<dbReference type="EMBL" id="CP040077">
    <property type="protein sequence ID" value="QCP48951.1"/>
    <property type="molecule type" value="Genomic_DNA"/>
</dbReference>
<evidence type="ECO:0000313" key="2">
    <source>
        <dbReference type="Proteomes" id="UP000298656"/>
    </source>
</evidence>
<dbReference type="OrthoDB" id="9104048at2"/>
<dbReference type="AlphaFoldDB" id="A0A4P8IM08"/>
<sequence>MTPTTPGHERDHEPVPDSSTLMGLLHVLRKAHMELVGNDAARQRFTQVFTRGDARQYIDELMPHLMKEREKRRQHRHGVGK</sequence>
<evidence type="ECO:0000313" key="1">
    <source>
        <dbReference type="EMBL" id="QCP48951.1"/>
    </source>
</evidence>
<protein>
    <submittedName>
        <fullName evidence="1">Uncharacterized protein</fullName>
    </submittedName>
</protein>
<organism evidence="1 2">
    <name type="scientific">Trinickia violacea</name>
    <dbReference type="NCBI Taxonomy" id="2571746"/>
    <lineage>
        <taxon>Bacteria</taxon>
        <taxon>Pseudomonadati</taxon>
        <taxon>Pseudomonadota</taxon>
        <taxon>Betaproteobacteria</taxon>
        <taxon>Burkholderiales</taxon>
        <taxon>Burkholderiaceae</taxon>
        <taxon>Trinickia</taxon>
    </lineage>
</organism>
<reference evidence="1 2" key="1">
    <citation type="submission" date="2019-05" db="EMBL/GenBank/DDBJ databases">
        <title>Burkholderia sp. DHOD12, isolated from subtropical forest soil.</title>
        <authorList>
            <person name="Gao Z.-H."/>
            <person name="Qiu L.-H."/>
        </authorList>
    </citation>
    <scope>NUCLEOTIDE SEQUENCE [LARGE SCALE GENOMIC DNA]</scope>
    <source>
        <strain evidence="1 2">DHOD12</strain>
    </source>
</reference>
<accession>A0A4P8IM08</accession>
<name>A0A4P8IM08_9BURK</name>
<dbReference type="RefSeq" id="WP_137331782.1">
    <property type="nucleotide sequence ID" value="NZ_CP040077.1"/>
</dbReference>